<feature type="chain" id="PRO_5007293254" description="Rhodopsin domain-containing protein" evidence="8">
    <location>
        <begin position="24"/>
        <end position="467"/>
    </location>
</feature>
<evidence type="ECO:0000256" key="4">
    <source>
        <dbReference type="ARBA" id="ARBA00023136"/>
    </source>
</evidence>
<dbReference type="GO" id="GO:0016020">
    <property type="term" value="C:membrane"/>
    <property type="evidence" value="ECO:0007669"/>
    <property type="project" value="UniProtKB-SubCell"/>
</dbReference>
<feature type="domain" description="Rhodopsin" evidence="9">
    <location>
        <begin position="127"/>
        <end position="367"/>
    </location>
</feature>
<dbReference type="PANTHER" id="PTHR33048">
    <property type="entry name" value="PTH11-LIKE INTEGRAL MEMBRANE PROTEIN (AFU_ORTHOLOGUE AFUA_5G11245)"/>
    <property type="match status" value="1"/>
</dbReference>
<evidence type="ECO:0000256" key="1">
    <source>
        <dbReference type="ARBA" id="ARBA00004141"/>
    </source>
</evidence>
<sequence>MYLLRFPLAASAVLWAFTPGAVGQLLSVADLISAIPSCSAGPAIKVITDAKCSLTDAKLLADCVCTSTEIMSRLSIATQTSCPFQQQLEASVILKRQCKDYPRESRVGLVKASAIATVAVSVPVVLLRLVTRYIKTYDFGMDDWTCLAALITLVALAAVEFVSAEYGLGLHFWDISLDRQEALLILFYASQIVYIAVQVLVKLSILLLYNRVFPTAWFQTTAKVVAAFIVLHGLGFVLAVAFQCSPVRAAWDRHLLDGGGARCIDTSALILAGAIFSIVEDFVLMFLPITEIRKLKMKTRVKVTLAFVFALGSFSTVTSLVRLKSIIQYQRTFDPSYDNVELVVWSLLELLTAITTASLPPLKPLLVSFSRLTTSWRSRLTSSSRRDGRDGSRSGIELHAEKSPVSPSSSAPAAVAAQGEKPLPQLPHISVVLQDMQARGKRGRSGFGGKGRSKEEEEEEGYILSAV</sequence>
<feature type="region of interest" description="Disordered" evidence="6">
    <location>
        <begin position="380"/>
        <end position="467"/>
    </location>
</feature>
<feature type="transmembrane region" description="Helical" evidence="7">
    <location>
        <begin position="182"/>
        <end position="209"/>
    </location>
</feature>
<dbReference type="STRING" id="196109.A0A136IY87"/>
<keyword evidence="11" id="KW-1185">Reference proteome</keyword>
<keyword evidence="4 7" id="KW-0472">Membrane</keyword>
<name>A0A136IY87_9PEZI</name>
<dbReference type="Proteomes" id="UP000070501">
    <property type="component" value="Unassembled WGS sequence"/>
</dbReference>
<evidence type="ECO:0000256" key="3">
    <source>
        <dbReference type="ARBA" id="ARBA00022989"/>
    </source>
</evidence>
<dbReference type="OrthoDB" id="5278984at2759"/>
<feature type="compositionally biased region" description="Basic and acidic residues" evidence="6">
    <location>
        <begin position="384"/>
        <end position="402"/>
    </location>
</feature>
<comment type="subcellular location">
    <subcellularLocation>
        <location evidence="1">Membrane</location>
        <topology evidence="1">Multi-pass membrane protein</topology>
    </subcellularLocation>
</comment>
<dbReference type="InterPro" id="IPR049326">
    <property type="entry name" value="Rhodopsin_dom_fungi"/>
</dbReference>
<dbReference type="InterPro" id="IPR052337">
    <property type="entry name" value="SAT4-like"/>
</dbReference>
<feature type="signal peptide" evidence="8">
    <location>
        <begin position="1"/>
        <end position="23"/>
    </location>
</feature>
<dbReference type="EMBL" id="KQ964254">
    <property type="protein sequence ID" value="KXJ89935.1"/>
    <property type="molecule type" value="Genomic_DNA"/>
</dbReference>
<organism evidence="10 11">
    <name type="scientific">Microdochium bolleyi</name>
    <dbReference type="NCBI Taxonomy" id="196109"/>
    <lineage>
        <taxon>Eukaryota</taxon>
        <taxon>Fungi</taxon>
        <taxon>Dikarya</taxon>
        <taxon>Ascomycota</taxon>
        <taxon>Pezizomycotina</taxon>
        <taxon>Sordariomycetes</taxon>
        <taxon>Xylariomycetidae</taxon>
        <taxon>Xylariales</taxon>
        <taxon>Microdochiaceae</taxon>
        <taxon>Microdochium</taxon>
    </lineage>
</organism>
<comment type="similarity">
    <text evidence="5">Belongs to the SAT4 family.</text>
</comment>
<evidence type="ECO:0000256" key="7">
    <source>
        <dbReference type="SAM" id="Phobius"/>
    </source>
</evidence>
<evidence type="ECO:0000313" key="11">
    <source>
        <dbReference type="Proteomes" id="UP000070501"/>
    </source>
</evidence>
<evidence type="ECO:0000256" key="6">
    <source>
        <dbReference type="SAM" id="MobiDB-lite"/>
    </source>
</evidence>
<gene>
    <name evidence="10" type="ORF">Micbo1qcDRAFT_212498</name>
</gene>
<feature type="transmembrane region" description="Helical" evidence="7">
    <location>
        <begin position="301"/>
        <end position="322"/>
    </location>
</feature>
<keyword evidence="2 7" id="KW-0812">Transmembrane</keyword>
<evidence type="ECO:0000313" key="10">
    <source>
        <dbReference type="EMBL" id="KXJ89935.1"/>
    </source>
</evidence>
<evidence type="ECO:0000259" key="9">
    <source>
        <dbReference type="Pfam" id="PF20684"/>
    </source>
</evidence>
<feature type="compositionally biased region" description="Low complexity" evidence="6">
    <location>
        <begin position="403"/>
        <end position="417"/>
    </location>
</feature>
<evidence type="ECO:0000256" key="5">
    <source>
        <dbReference type="ARBA" id="ARBA00038359"/>
    </source>
</evidence>
<dbReference type="AlphaFoldDB" id="A0A136IY87"/>
<reference evidence="11" key="1">
    <citation type="submission" date="2016-02" db="EMBL/GenBank/DDBJ databases">
        <title>Draft genome sequence of Microdochium bolleyi, a fungal endophyte of beachgrass.</title>
        <authorList>
            <consortium name="DOE Joint Genome Institute"/>
            <person name="David A.S."/>
            <person name="May G."/>
            <person name="Haridas S."/>
            <person name="Lim J."/>
            <person name="Wang M."/>
            <person name="Labutti K."/>
            <person name="Lipzen A."/>
            <person name="Barry K."/>
            <person name="Grigoriev I.V."/>
        </authorList>
    </citation>
    <scope>NUCLEOTIDE SEQUENCE [LARGE SCALE GENOMIC DNA]</scope>
    <source>
        <strain evidence="11">J235TASD1</strain>
    </source>
</reference>
<keyword evidence="3 7" id="KW-1133">Transmembrane helix</keyword>
<dbReference type="PANTHER" id="PTHR33048:SF160">
    <property type="entry name" value="SAT4 FAMILY MEMBRANE PROTEIN"/>
    <property type="match status" value="1"/>
</dbReference>
<keyword evidence="8" id="KW-0732">Signal</keyword>
<dbReference type="Pfam" id="PF20684">
    <property type="entry name" value="Fung_rhodopsin"/>
    <property type="match status" value="1"/>
</dbReference>
<feature type="transmembrane region" description="Helical" evidence="7">
    <location>
        <begin position="221"/>
        <end position="242"/>
    </location>
</feature>
<protein>
    <recommendedName>
        <fullName evidence="9">Rhodopsin domain-containing protein</fullName>
    </recommendedName>
</protein>
<feature type="transmembrane region" description="Helical" evidence="7">
    <location>
        <begin position="109"/>
        <end position="131"/>
    </location>
</feature>
<proteinExistence type="inferred from homology"/>
<dbReference type="InParanoid" id="A0A136IY87"/>
<evidence type="ECO:0000256" key="8">
    <source>
        <dbReference type="SAM" id="SignalP"/>
    </source>
</evidence>
<feature type="transmembrane region" description="Helical" evidence="7">
    <location>
        <begin position="143"/>
        <end position="162"/>
    </location>
</feature>
<accession>A0A136IY87</accession>
<feature type="transmembrane region" description="Helical" evidence="7">
    <location>
        <begin position="268"/>
        <end position="289"/>
    </location>
</feature>
<evidence type="ECO:0000256" key="2">
    <source>
        <dbReference type="ARBA" id="ARBA00022692"/>
    </source>
</evidence>